<feature type="chain" id="PRO_5038898295" description="Metal ABC transporter substrate-binding protein" evidence="7">
    <location>
        <begin position="27"/>
        <end position="270"/>
    </location>
</feature>
<sequence>MKRKSMSAFLCLTLLAAMLVGCGGNAEETGGEEGEKTKIVMGTSAVSLALAESGVEALEEMGYEVEVMTFDDYFLPNQALVEGSLDVNLYQHEPFMDTYNEENGSDIVMLEPKLWNFWAGLYSVKADSIEELPDGGMVGIATDASNVSEDLKRLDGLGLITLTDEEKDLYDIADIMENPHNWEFINADHTKYTNMEDYTFVIGTSNTMAEQGVDPTENCLERFVDDSLAEGICILAENQDEQWAKDVMEAYTSDSAKEYVSADTGFEPVF</sequence>
<reference evidence="8" key="2">
    <citation type="submission" date="2021-04" db="EMBL/GenBank/DDBJ databases">
        <authorList>
            <person name="Gilroy R."/>
        </authorList>
    </citation>
    <scope>NUCLEOTIDE SEQUENCE</scope>
    <source>
        <strain evidence="8">ChiSxjej1B13-11762</strain>
    </source>
</reference>
<dbReference type="EMBL" id="DXGF01000081">
    <property type="protein sequence ID" value="HIW83531.1"/>
    <property type="molecule type" value="Genomic_DNA"/>
</dbReference>
<dbReference type="PANTHER" id="PTHR30429">
    <property type="entry name" value="D-METHIONINE-BINDING LIPOPROTEIN METQ"/>
    <property type="match status" value="1"/>
</dbReference>
<dbReference type="PANTHER" id="PTHR30429:SF0">
    <property type="entry name" value="METHIONINE-BINDING LIPOPROTEIN METQ"/>
    <property type="match status" value="1"/>
</dbReference>
<reference evidence="8" key="1">
    <citation type="journal article" date="2021" name="PeerJ">
        <title>Extensive microbial diversity within the chicken gut microbiome revealed by metagenomics and culture.</title>
        <authorList>
            <person name="Gilroy R."/>
            <person name="Ravi A."/>
            <person name="Getino M."/>
            <person name="Pursley I."/>
            <person name="Horton D.L."/>
            <person name="Alikhan N.F."/>
            <person name="Baker D."/>
            <person name="Gharbi K."/>
            <person name="Hall N."/>
            <person name="Watson M."/>
            <person name="Adriaenssens E.M."/>
            <person name="Foster-Nyarko E."/>
            <person name="Jarju S."/>
            <person name="Secka A."/>
            <person name="Antonio M."/>
            <person name="Oren A."/>
            <person name="Chaudhuri R.R."/>
            <person name="La Ragione R."/>
            <person name="Hildebrand F."/>
            <person name="Pallen M.J."/>
        </authorList>
    </citation>
    <scope>NUCLEOTIDE SEQUENCE</scope>
    <source>
        <strain evidence="8">ChiSxjej1B13-11762</strain>
    </source>
</reference>
<accession>A0A9D1RBJ9</accession>
<dbReference type="SUPFAM" id="SSF53850">
    <property type="entry name" value="Periplasmic binding protein-like II"/>
    <property type="match status" value="1"/>
</dbReference>
<comment type="caution">
    <text evidence="8">The sequence shown here is derived from an EMBL/GenBank/DDBJ whole genome shotgun (WGS) entry which is preliminary data.</text>
</comment>
<evidence type="ECO:0000256" key="5">
    <source>
        <dbReference type="ARBA" id="ARBA00023139"/>
    </source>
</evidence>
<dbReference type="GO" id="GO:0016020">
    <property type="term" value="C:membrane"/>
    <property type="evidence" value="ECO:0007669"/>
    <property type="project" value="UniProtKB-SubCell"/>
</dbReference>
<evidence type="ECO:0000313" key="9">
    <source>
        <dbReference type="Proteomes" id="UP000824263"/>
    </source>
</evidence>
<name>A0A9D1RBJ9_9FIRM</name>
<dbReference type="PROSITE" id="PS51257">
    <property type="entry name" value="PROKAR_LIPOPROTEIN"/>
    <property type="match status" value="1"/>
</dbReference>
<evidence type="ECO:0000256" key="1">
    <source>
        <dbReference type="ARBA" id="ARBA00004635"/>
    </source>
</evidence>
<dbReference type="Gene3D" id="3.40.190.10">
    <property type="entry name" value="Periplasmic binding protein-like II"/>
    <property type="match status" value="2"/>
</dbReference>
<evidence type="ECO:0000256" key="6">
    <source>
        <dbReference type="ARBA" id="ARBA00023288"/>
    </source>
</evidence>
<keyword evidence="3 7" id="KW-0732">Signal</keyword>
<feature type="signal peptide" evidence="7">
    <location>
        <begin position="1"/>
        <end position="26"/>
    </location>
</feature>
<keyword evidence="5" id="KW-0564">Palmitate</keyword>
<gene>
    <name evidence="8" type="ORF">H9873_04325</name>
</gene>
<evidence type="ECO:0008006" key="10">
    <source>
        <dbReference type="Google" id="ProtNLM"/>
    </source>
</evidence>
<proteinExistence type="inferred from homology"/>
<dbReference type="Pfam" id="PF03180">
    <property type="entry name" value="Lipoprotein_9"/>
    <property type="match status" value="1"/>
</dbReference>
<protein>
    <recommendedName>
        <fullName evidence="10">Metal ABC transporter substrate-binding protein</fullName>
    </recommendedName>
</protein>
<dbReference type="Proteomes" id="UP000824263">
    <property type="component" value="Unassembled WGS sequence"/>
</dbReference>
<evidence type="ECO:0000256" key="7">
    <source>
        <dbReference type="SAM" id="SignalP"/>
    </source>
</evidence>
<keyword evidence="6" id="KW-0449">Lipoprotein</keyword>
<evidence type="ECO:0000256" key="3">
    <source>
        <dbReference type="ARBA" id="ARBA00022729"/>
    </source>
</evidence>
<evidence type="ECO:0000256" key="2">
    <source>
        <dbReference type="ARBA" id="ARBA00008973"/>
    </source>
</evidence>
<dbReference type="InterPro" id="IPR004872">
    <property type="entry name" value="Lipoprotein_NlpA"/>
</dbReference>
<keyword evidence="4" id="KW-0472">Membrane</keyword>
<comment type="subcellular location">
    <subcellularLocation>
        <location evidence="1">Membrane</location>
        <topology evidence="1">Lipid-anchor</topology>
    </subcellularLocation>
</comment>
<organism evidence="8 9">
    <name type="scientific">Candidatus Dorea gallistercoris</name>
    <dbReference type="NCBI Taxonomy" id="2838542"/>
    <lineage>
        <taxon>Bacteria</taxon>
        <taxon>Bacillati</taxon>
        <taxon>Bacillota</taxon>
        <taxon>Clostridia</taxon>
        <taxon>Lachnospirales</taxon>
        <taxon>Lachnospiraceae</taxon>
        <taxon>Dorea</taxon>
    </lineage>
</organism>
<evidence type="ECO:0000256" key="4">
    <source>
        <dbReference type="ARBA" id="ARBA00023136"/>
    </source>
</evidence>
<dbReference type="AlphaFoldDB" id="A0A9D1RBJ9"/>
<comment type="similarity">
    <text evidence="2">Belongs to the NlpA lipoprotein family.</text>
</comment>
<evidence type="ECO:0000313" key="8">
    <source>
        <dbReference type="EMBL" id="HIW83531.1"/>
    </source>
</evidence>